<keyword evidence="5" id="KW-1185">Reference proteome</keyword>
<organism evidence="4 5">
    <name type="scientific">Stylosanthes scabra</name>
    <dbReference type="NCBI Taxonomy" id="79078"/>
    <lineage>
        <taxon>Eukaryota</taxon>
        <taxon>Viridiplantae</taxon>
        <taxon>Streptophyta</taxon>
        <taxon>Embryophyta</taxon>
        <taxon>Tracheophyta</taxon>
        <taxon>Spermatophyta</taxon>
        <taxon>Magnoliopsida</taxon>
        <taxon>eudicotyledons</taxon>
        <taxon>Gunneridae</taxon>
        <taxon>Pentapetalae</taxon>
        <taxon>rosids</taxon>
        <taxon>fabids</taxon>
        <taxon>Fabales</taxon>
        <taxon>Fabaceae</taxon>
        <taxon>Papilionoideae</taxon>
        <taxon>50 kb inversion clade</taxon>
        <taxon>dalbergioids sensu lato</taxon>
        <taxon>Dalbergieae</taxon>
        <taxon>Pterocarpus clade</taxon>
        <taxon>Stylosanthes</taxon>
    </lineage>
</organism>
<dbReference type="InterPro" id="IPR046796">
    <property type="entry name" value="Transposase_32_dom"/>
</dbReference>
<proteinExistence type="predicted"/>
<gene>
    <name evidence="4" type="ORF">PIB30_060827</name>
</gene>
<evidence type="ECO:0000313" key="4">
    <source>
        <dbReference type="EMBL" id="MED6136985.1"/>
    </source>
</evidence>
<dbReference type="Proteomes" id="UP001341840">
    <property type="component" value="Unassembled WGS sequence"/>
</dbReference>
<comment type="caution">
    <text evidence="4">The sequence shown here is derived from an EMBL/GenBank/DDBJ whole genome shotgun (WGS) entry which is preliminary data.</text>
</comment>
<keyword evidence="1" id="KW-0175">Coiled coil</keyword>
<accession>A0ABU6SLT5</accession>
<protein>
    <recommendedName>
        <fullName evidence="3">Putative plant transposon protein domain-containing protein</fullName>
    </recommendedName>
</protein>
<feature type="coiled-coil region" evidence="1">
    <location>
        <begin position="257"/>
        <end position="307"/>
    </location>
</feature>
<dbReference type="EMBL" id="JASCZI010060958">
    <property type="protein sequence ID" value="MED6136985.1"/>
    <property type="molecule type" value="Genomic_DNA"/>
</dbReference>
<evidence type="ECO:0000256" key="1">
    <source>
        <dbReference type="SAM" id="Coils"/>
    </source>
</evidence>
<feature type="domain" description="Putative plant transposon protein" evidence="3">
    <location>
        <begin position="2"/>
        <end position="190"/>
    </location>
</feature>
<evidence type="ECO:0000256" key="2">
    <source>
        <dbReference type="SAM" id="MobiDB-lite"/>
    </source>
</evidence>
<name>A0ABU6SLT5_9FABA</name>
<evidence type="ECO:0000259" key="3">
    <source>
        <dbReference type="Pfam" id="PF20167"/>
    </source>
</evidence>
<reference evidence="4 5" key="1">
    <citation type="journal article" date="2023" name="Plants (Basel)">
        <title>Bridging the Gap: Combining Genomics and Transcriptomics Approaches to Understand Stylosanthes scabra, an Orphan Legume from the Brazilian Caatinga.</title>
        <authorList>
            <person name="Ferreira-Neto J.R.C."/>
            <person name="da Silva M.D."/>
            <person name="Binneck E."/>
            <person name="de Melo N.F."/>
            <person name="da Silva R.H."/>
            <person name="de Melo A.L.T.M."/>
            <person name="Pandolfi V."/>
            <person name="Bustamante F.O."/>
            <person name="Brasileiro-Vidal A.C."/>
            <person name="Benko-Iseppon A.M."/>
        </authorList>
    </citation>
    <scope>NUCLEOTIDE SEQUENCE [LARGE SCALE GENOMIC DNA]</scope>
    <source>
        <tissue evidence="4">Leaves</tissue>
    </source>
</reference>
<evidence type="ECO:0000313" key="5">
    <source>
        <dbReference type="Proteomes" id="UP001341840"/>
    </source>
</evidence>
<dbReference type="Pfam" id="PF20167">
    <property type="entry name" value="Transposase_32"/>
    <property type="match status" value="1"/>
</dbReference>
<feature type="region of interest" description="Disordered" evidence="2">
    <location>
        <begin position="344"/>
        <end position="364"/>
    </location>
</feature>
<sequence length="364" mass="42267">MTNPRTKISNLLIQEFYVNAVRTEEEIAEAEAHPYKSYVMGVEIDFSAENIRQILRIRDNTPGAESNFDTRQRSDQRLDEVIQEICVPRARWKMSSSQPHQPIQLKRQDLIPLARGWHEFIIDSSIPTGNKLEIIVARAILIHSIIKEDDVKAEELIPNNIAITVEQPQGRSKLAFPSTIHRICKAAEVPSREFRRTELIFVDKPITARLMEHEQPYMHYEAPDAGFQNNFGEQQQQGFQQINEELSNMKIQQEKFFENMQNTQAQYLEDLKALKTRDPINKLKMKMDNQHKEITDMRSQIKEWTKNASSREAYCCWAHQQANLNLVQIPLHDIPKFFHGAVKTHEQGEPSQSTDVPMAKPEKE</sequence>